<organism evidence="3 4">
    <name type="scientific">Penaeus vannamei</name>
    <name type="common">Whiteleg shrimp</name>
    <name type="synonym">Litopenaeus vannamei</name>
    <dbReference type="NCBI Taxonomy" id="6689"/>
    <lineage>
        <taxon>Eukaryota</taxon>
        <taxon>Metazoa</taxon>
        <taxon>Ecdysozoa</taxon>
        <taxon>Arthropoda</taxon>
        <taxon>Crustacea</taxon>
        <taxon>Multicrustacea</taxon>
        <taxon>Malacostraca</taxon>
        <taxon>Eumalacostraca</taxon>
        <taxon>Eucarida</taxon>
        <taxon>Decapoda</taxon>
        <taxon>Dendrobranchiata</taxon>
        <taxon>Penaeoidea</taxon>
        <taxon>Penaeidae</taxon>
        <taxon>Penaeus</taxon>
    </lineage>
</organism>
<feature type="region of interest" description="Disordered" evidence="1">
    <location>
        <begin position="133"/>
        <end position="276"/>
    </location>
</feature>
<proteinExistence type="predicted"/>
<evidence type="ECO:0000313" key="3">
    <source>
        <dbReference type="EMBL" id="ROT72952.1"/>
    </source>
</evidence>
<feature type="compositionally biased region" description="Low complexity" evidence="1">
    <location>
        <begin position="777"/>
        <end position="793"/>
    </location>
</feature>
<feature type="compositionally biased region" description="Basic residues" evidence="1">
    <location>
        <begin position="626"/>
        <end position="645"/>
    </location>
</feature>
<feature type="compositionally biased region" description="Basic and acidic residues" evidence="1">
    <location>
        <begin position="523"/>
        <end position="533"/>
    </location>
</feature>
<feature type="compositionally biased region" description="Polar residues" evidence="1">
    <location>
        <begin position="598"/>
        <end position="612"/>
    </location>
</feature>
<feature type="transmembrane region" description="Helical" evidence="2">
    <location>
        <begin position="43"/>
        <end position="62"/>
    </location>
</feature>
<keyword evidence="4" id="KW-1185">Reference proteome</keyword>
<feature type="compositionally biased region" description="Basic and acidic residues" evidence="1">
    <location>
        <begin position="749"/>
        <end position="759"/>
    </location>
</feature>
<feature type="compositionally biased region" description="Basic residues" evidence="1">
    <location>
        <begin position="797"/>
        <end position="810"/>
    </location>
</feature>
<evidence type="ECO:0000256" key="1">
    <source>
        <dbReference type="SAM" id="MobiDB-lite"/>
    </source>
</evidence>
<name>A0A423T973_PENVA</name>
<feature type="compositionally biased region" description="Gly residues" evidence="1">
    <location>
        <begin position="165"/>
        <end position="175"/>
    </location>
</feature>
<accession>A0A423T973</accession>
<feature type="compositionally biased region" description="Low complexity" evidence="1">
    <location>
        <begin position="676"/>
        <end position="693"/>
    </location>
</feature>
<feature type="region of interest" description="Disordered" evidence="1">
    <location>
        <begin position="478"/>
        <end position="827"/>
    </location>
</feature>
<sequence>MGGVRVVVAVVLSVISLTVLSLHVALCLHYPSPLFAVTLLLNPSLWLFLGLVGMGCALLLSYRDRQRKVRSGLCTTCHTRYGATVDSKWRSQDAKWPDGLHHQRGPSRAIYSYNGNSHKFYASYGTINEKQSMEMTRSSPLVQRDVGPRAPRPLTRHHSAPSGGKAAGGGDSGGGGRRKDEPASEPIEVGGERAEARGANNAASPNGDDTSLDKTQLKDDTEETCSQQKWTDDEDDEDSDDSEDNGCHSDTEGMSSKNLSSEEKQPSVLPLEEDPSKKHINATRFANAPARSTAPCGLYIPHRDLIQERKYCDCMGAYGGARYARHGHLPLAEWERRARGGRRYPRDNRVVGKYNKKLLMQCKLKDPDDVPLELFAAKTSSSDDNSGMSIVSSDRDLISESGSLPLDDVFEHVEQAESSLSSDVVGKGSEASIKNKLVKKLSFCQDSQSDGRSQADEMSVSSDTELLRFGKAKEKLSRHAPMAELLPVRHTPPSPTQATSSTELGTGAAEADTAPLELFDCQPQERDYSDDQSGHGYDQDGASVSSDSGLLPATERTSSVGRDFLRSPLWRPFRGGKKDRKSSLVGSETEDLEEGQRSPASTEASQGSNSEGKSPAKAPGRSQPRQGHRLRSLFTSKKPHSKAKSLRSSAAAASDRRNPVRSPPAAGSSAGVQETPLSPLSSSLRPQSGSFSPRANPGGAQPAGPVSKLKSSATGARRLAKSAASRPSVSPAKSVRSLVLRNIHRTTSRSHEQPDHSQDVVDIDEDSIEAPAANAVTSFGSPASSSSAFTSPSVRPKERKKPRARLKGKFRHEGADSKMLLSDDATD</sequence>
<evidence type="ECO:0000256" key="2">
    <source>
        <dbReference type="SAM" id="Phobius"/>
    </source>
</evidence>
<comment type="caution">
    <text evidence="3">The sequence shown here is derived from an EMBL/GenBank/DDBJ whole genome shotgun (WGS) entry which is preliminary data.</text>
</comment>
<keyword evidence="2" id="KW-0812">Transmembrane</keyword>
<feature type="compositionally biased region" description="Acidic residues" evidence="1">
    <location>
        <begin position="232"/>
        <end position="244"/>
    </location>
</feature>
<evidence type="ECO:0000313" key="4">
    <source>
        <dbReference type="Proteomes" id="UP000283509"/>
    </source>
</evidence>
<dbReference type="EMBL" id="QCYY01002086">
    <property type="protein sequence ID" value="ROT72952.1"/>
    <property type="molecule type" value="Genomic_DNA"/>
</dbReference>
<keyword evidence="2" id="KW-0472">Membrane</keyword>
<keyword evidence="2" id="KW-1133">Transmembrane helix</keyword>
<dbReference type="AlphaFoldDB" id="A0A423T973"/>
<protein>
    <submittedName>
        <fullName evidence="3">Uncharacterized protein</fullName>
    </submittedName>
</protein>
<reference evidence="3 4" key="2">
    <citation type="submission" date="2019-01" db="EMBL/GenBank/DDBJ databases">
        <title>The decoding of complex shrimp genome reveals the adaptation for benthos swimmer, frequently molting mechanism and breeding impact on genome.</title>
        <authorList>
            <person name="Sun Y."/>
            <person name="Gao Y."/>
            <person name="Yu Y."/>
        </authorList>
    </citation>
    <scope>NUCLEOTIDE SEQUENCE [LARGE SCALE GENOMIC DNA]</scope>
    <source>
        <tissue evidence="3">Muscle</tissue>
    </source>
</reference>
<reference evidence="3 4" key="1">
    <citation type="submission" date="2018-04" db="EMBL/GenBank/DDBJ databases">
        <authorList>
            <person name="Zhang X."/>
            <person name="Yuan J."/>
            <person name="Li F."/>
            <person name="Xiang J."/>
        </authorList>
    </citation>
    <scope>NUCLEOTIDE SEQUENCE [LARGE SCALE GENOMIC DNA]</scope>
    <source>
        <tissue evidence="3">Muscle</tissue>
    </source>
</reference>
<dbReference type="Proteomes" id="UP000283509">
    <property type="component" value="Unassembled WGS sequence"/>
</dbReference>
<gene>
    <name evidence="3" type="ORF">C7M84_008619</name>
</gene>